<dbReference type="OrthoDB" id="5348546at2759"/>
<dbReference type="AlphaFoldDB" id="A0A8I2YQJ6"/>
<feature type="region of interest" description="Disordered" evidence="1">
    <location>
        <begin position="365"/>
        <end position="533"/>
    </location>
</feature>
<accession>A0A8I2YQJ6</accession>
<sequence>MSLFSSPSPPTVPFKLRRKSSSASTSTSIDTHMHNFGDTAPCSSSSPSLRIRAPLRFTGCTEWKADDYFDDTDGVLYDQQDNFEHAIYPWSCHTRQPPSVHHLLPSLMTKFAVHAHRSDAPASPLSHTSPVTYFFPQGDSAIADDYEEYDLESMDIHIRETYFATSAERGRWLSSPIVSRVRSQAIPPMRGHSSPVRTLADASPLRERSRRHKISRSVDEQISTSSSEDRDEDLRCSSPLPPSSPLTSPMSNHSFLSDDCGGDSIVDPHSNSNDCHSIIGTPELSISSTTCMSPVEPTRVPTPHEAPATIPTYPPRHSASPIISRHTSPYSSKPSDVHVNALVATDFEPDAILSPLSQFELDLPEAEPPKLPLSDTVNKPYPGQHAVSPGVTVDATQSQDGRGRPSMQFLSMSPSRERVDVSLNNAGGSSSKKQTKKSKESANGKPEAGRTRKPSKQEVKLSPCGDDCEGRGAKSLRTRGGASKIRRVSRSPSRPDVEGCNSESACPHDRKTSKPGGTQVQRPARRLSTTPLSMDAGVDGEFHASLTGMLIEVLATSRATSMDASALYLVLTHAHPYLAAERSKGKLLTDITAVLEAGRTRCGMFEKVDGSGEGSRHKALDGRWFYVPERDEDRERASLISAIMPRQKRNETKKYKQYYYRPLDKISRWDPEDAP</sequence>
<feature type="compositionally biased region" description="Polar residues" evidence="1">
    <location>
        <begin position="515"/>
        <end position="532"/>
    </location>
</feature>
<gene>
    <name evidence="2" type="ORF">JVT61DRAFT_3152</name>
</gene>
<reference evidence="2" key="1">
    <citation type="submission" date="2021-03" db="EMBL/GenBank/DDBJ databases">
        <title>Evolutionary innovations through gain and loss of genes in the ectomycorrhizal Boletales.</title>
        <authorList>
            <person name="Wu G."/>
            <person name="Miyauchi S."/>
            <person name="Morin E."/>
            <person name="Yang Z.-L."/>
            <person name="Xu J."/>
            <person name="Martin F.M."/>
        </authorList>
    </citation>
    <scope>NUCLEOTIDE SEQUENCE</scope>
    <source>
        <strain evidence="2">BR01</strain>
    </source>
</reference>
<feature type="region of interest" description="Disordered" evidence="1">
    <location>
        <begin position="184"/>
        <end position="255"/>
    </location>
</feature>
<evidence type="ECO:0000313" key="3">
    <source>
        <dbReference type="Proteomes" id="UP000683000"/>
    </source>
</evidence>
<dbReference type="EMBL" id="JAGFBS010000014">
    <property type="protein sequence ID" value="KAG6375587.1"/>
    <property type="molecule type" value="Genomic_DNA"/>
</dbReference>
<feature type="compositionally biased region" description="Basic and acidic residues" evidence="1">
    <location>
        <begin position="437"/>
        <end position="459"/>
    </location>
</feature>
<dbReference type="Proteomes" id="UP000683000">
    <property type="component" value="Unassembled WGS sequence"/>
</dbReference>
<name>A0A8I2YQJ6_9AGAM</name>
<organism evidence="2 3">
    <name type="scientific">Boletus reticuloceps</name>
    <dbReference type="NCBI Taxonomy" id="495285"/>
    <lineage>
        <taxon>Eukaryota</taxon>
        <taxon>Fungi</taxon>
        <taxon>Dikarya</taxon>
        <taxon>Basidiomycota</taxon>
        <taxon>Agaricomycotina</taxon>
        <taxon>Agaricomycetes</taxon>
        <taxon>Agaricomycetidae</taxon>
        <taxon>Boletales</taxon>
        <taxon>Boletineae</taxon>
        <taxon>Boletaceae</taxon>
        <taxon>Boletoideae</taxon>
        <taxon>Boletus</taxon>
    </lineage>
</organism>
<feature type="region of interest" description="Disordered" evidence="1">
    <location>
        <begin position="1"/>
        <end position="30"/>
    </location>
</feature>
<protein>
    <submittedName>
        <fullName evidence="2">Uncharacterized protein</fullName>
    </submittedName>
</protein>
<evidence type="ECO:0000256" key="1">
    <source>
        <dbReference type="SAM" id="MobiDB-lite"/>
    </source>
</evidence>
<keyword evidence="3" id="KW-1185">Reference proteome</keyword>
<evidence type="ECO:0000313" key="2">
    <source>
        <dbReference type="EMBL" id="KAG6375587.1"/>
    </source>
</evidence>
<comment type="caution">
    <text evidence="2">The sequence shown here is derived from an EMBL/GenBank/DDBJ whole genome shotgun (WGS) entry which is preliminary data.</text>
</comment>
<feature type="region of interest" description="Disordered" evidence="1">
    <location>
        <begin position="294"/>
        <end position="316"/>
    </location>
</feature>
<proteinExistence type="predicted"/>